<gene>
    <name evidence="6" type="ORF">AAK873_08435</name>
</gene>
<feature type="transmembrane region" description="Helical" evidence="5">
    <location>
        <begin position="28"/>
        <end position="45"/>
    </location>
</feature>
<feature type="transmembrane region" description="Helical" evidence="5">
    <location>
        <begin position="100"/>
        <end position="128"/>
    </location>
</feature>
<keyword evidence="3 5" id="KW-1133">Transmembrane helix</keyword>
<evidence type="ECO:0000313" key="6">
    <source>
        <dbReference type="EMBL" id="MEY8245639.1"/>
    </source>
</evidence>
<evidence type="ECO:0000313" key="7">
    <source>
        <dbReference type="Proteomes" id="UP001565200"/>
    </source>
</evidence>
<feature type="transmembrane region" description="Helical" evidence="5">
    <location>
        <begin position="65"/>
        <end position="88"/>
    </location>
</feature>
<reference evidence="6 7" key="1">
    <citation type="submission" date="2024-03" db="EMBL/GenBank/DDBJ databases">
        <title>Mouse gut bacterial collection (mGBC) of GemPharmatech.</title>
        <authorList>
            <person name="He Y."/>
            <person name="Dong L."/>
            <person name="Wu D."/>
            <person name="Gao X."/>
            <person name="Lin Z."/>
        </authorList>
    </citation>
    <scope>NUCLEOTIDE SEQUENCE [LARGE SCALE GENOMIC DNA]</scope>
    <source>
        <strain evidence="6 7">54-13</strain>
    </source>
</reference>
<evidence type="ECO:0000256" key="3">
    <source>
        <dbReference type="ARBA" id="ARBA00022989"/>
    </source>
</evidence>
<protein>
    <submittedName>
        <fullName evidence="6">CvpA family protein</fullName>
    </submittedName>
</protein>
<keyword evidence="4 5" id="KW-0472">Membrane</keyword>
<dbReference type="RefSeq" id="WP_121698626.1">
    <property type="nucleotide sequence ID" value="NZ_JBCLPP010000021.1"/>
</dbReference>
<dbReference type="Proteomes" id="UP001565200">
    <property type="component" value="Unassembled WGS sequence"/>
</dbReference>
<dbReference type="EMBL" id="JBCLPP010000021">
    <property type="protein sequence ID" value="MEY8245639.1"/>
    <property type="molecule type" value="Genomic_DNA"/>
</dbReference>
<accession>A0ABV4CW74</accession>
<dbReference type="PANTHER" id="PTHR37306:SF1">
    <property type="entry name" value="COLICIN V PRODUCTION PROTEIN"/>
    <property type="match status" value="1"/>
</dbReference>
<dbReference type="PANTHER" id="PTHR37306">
    <property type="entry name" value="COLICIN V PRODUCTION PROTEIN"/>
    <property type="match status" value="1"/>
</dbReference>
<feature type="transmembrane region" description="Helical" evidence="5">
    <location>
        <begin position="6"/>
        <end position="21"/>
    </location>
</feature>
<evidence type="ECO:0000256" key="4">
    <source>
        <dbReference type="ARBA" id="ARBA00023136"/>
    </source>
</evidence>
<evidence type="ECO:0000256" key="2">
    <source>
        <dbReference type="ARBA" id="ARBA00022692"/>
    </source>
</evidence>
<dbReference type="Pfam" id="PF02674">
    <property type="entry name" value="Colicin_V"/>
    <property type="match status" value="1"/>
</dbReference>
<keyword evidence="7" id="KW-1185">Reference proteome</keyword>
<proteinExistence type="predicted"/>
<organism evidence="6 7">
    <name type="scientific">Heminiphilus faecis</name>
    <dbReference type="NCBI Taxonomy" id="2601703"/>
    <lineage>
        <taxon>Bacteria</taxon>
        <taxon>Pseudomonadati</taxon>
        <taxon>Bacteroidota</taxon>
        <taxon>Bacteroidia</taxon>
        <taxon>Bacteroidales</taxon>
        <taxon>Muribaculaceae</taxon>
        <taxon>Heminiphilus</taxon>
    </lineage>
</organism>
<evidence type="ECO:0000256" key="5">
    <source>
        <dbReference type="SAM" id="Phobius"/>
    </source>
</evidence>
<name>A0ABV4CW74_9BACT</name>
<keyword evidence="2 5" id="KW-0812">Transmembrane</keyword>
<comment type="subcellular location">
    <subcellularLocation>
        <location evidence="1">Membrane</location>
        <topology evidence="1">Multi-pass membrane protein</topology>
    </subcellularLocation>
</comment>
<dbReference type="InterPro" id="IPR003825">
    <property type="entry name" value="Colicin-V_CvpA"/>
</dbReference>
<evidence type="ECO:0000256" key="1">
    <source>
        <dbReference type="ARBA" id="ARBA00004141"/>
    </source>
</evidence>
<sequence>MNAIDIFLLAVIGIALAYGLYKGLVRQIASLGGLILGIIACRLFSRDFANVLIGWFPSTFTDSTAAVVVAAVIIYLLVYFSVGALASLAHKLTHALMVGWLDHLLGAVFGVFKWLLIVSILLNLWHIIAPESPVFTSSALMGGKLFNYVIRLAPELFGVVSDHISGEVANIF</sequence>
<comment type="caution">
    <text evidence="6">The sequence shown here is derived from an EMBL/GenBank/DDBJ whole genome shotgun (WGS) entry which is preliminary data.</text>
</comment>